<feature type="transmembrane region" description="Helical" evidence="6">
    <location>
        <begin position="725"/>
        <end position="746"/>
    </location>
</feature>
<feature type="transmembrane region" description="Helical" evidence="6">
    <location>
        <begin position="509"/>
        <end position="529"/>
    </location>
</feature>
<evidence type="ECO:0000313" key="8">
    <source>
        <dbReference type="EMBL" id="CCA23954.1"/>
    </source>
</evidence>
<dbReference type="Pfam" id="PF00520">
    <property type="entry name" value="Ion_trans"/>
    <property type="match status" value="2"/>
</dbReference>
<dbReference type="SUPFAM" id="SSF81324">
    <property type="entry name" value="Voltage-gated potassium channels"/>
    <property type="match status" value="2"/>
</dbReference>
<evidence type="ECO:0000256" key="4">
    <source>
        <dbReference type="ARBA" id="ARBA00023136"/>
    </source>
</evidence>
<feature type="transmembrane region" description="Helical" evidence="6">
    <location>
        <begin position="577"/>
        <end position="594"/>
    </location>
</feature>
<keyword evidence="4 6" id="KW-0472">Membrane</keyword>
<feature type="transmembrane region" description="Helical" evidence="6">
    <location>
        <begin position="223"/>
        <end position="242"/>
    </location>
</feature>
<proteinExistence type="predicted"/>
<name>F0WRJ1_9STRA</name>
<dbReference type="InterPro" id="IPR027359">
    <property type="entry name" value="Volt_channel_dom_sf"/>
</dbReference>
<evidence type="ECO:0000256" key="5">
    <source>
        <dbReference type="SAM" id="MobiDB-lite"/>
    </source>
</evidence>
<dbReference type="InterPro" id="IPR005821">
    <property type="entry name" value="Ion_trans_dom"/>
</dbReference>
<feature type="transmembrane region" description="Helical" evidence="6">
    <location>
        <begin position="184"/>
        <end position="203"/>
    </location>
</feature>
<protein>
    <submittedName>
        <fullName evidence="8">Voltagegated Ion Channel (VIC) Superfamily putative</fullName>
    </submittedName>
</protein>
<keyword evidence="2 6" id="KW-0812">Transmembrane</keyword>
<gene>
    <name evidence="8" type="primary">AlNc14C215G8991</name>
    <name evidence="8" type="ORF">ALNC14_100980</name>
</gene>
<evidence type="ECO:0000256" key="1">
    <source>
        <dbReference type="ARBA" id="ARBA00004141"/>
    </source>
</evidence>
<dbReference type="Gene3D" id="1.10.287.70">
    <property type="match status" value="2"/>
</dbReference>
<dbReference type="EMBL" id="FR824260">
    <property type="protein sequence ID" value="CCA23954.1"/>
    <property type="molecule type" value="Genomic_DNA"/>
</dbReference>
<feature type="transmembrane region" description="Helical" evidence="6">
    <location>
        <begin position="549"/>
        <end position="565"/>
    </location>
</feature>
<evidence type="ECO:0000256" key="3">
    <source>
        <dbReference type="ARBA" id="ARBA00022989"/>
    </source>
</evidence>
<accession>F0WRJ1</accession>
<feature type="transmembrane region" description="Helical" evidence="6">
    <location>
        <begin position="348"/>
        <end position="373"/>
    </location>
</feature>
<reference evidence="8" key="2">
    <citation type="submission" date="2011-02" db="EMBL/GenBank/DDBJ databases">
        <authorList>
            <person name="MacLean D."/>
        </authorList>
    </citation>
    <scope>NUCLEOTIDE SEQUENCE</scope>
</reference>
<reference evidence="8" key="1">
    <citation type="journal article" date="2011" name="PLoS Biol.">
        <title>Gene gain and loss during evolution of obligate parasitism in the white rust pathogen of Arabidopsis thaliana.</title>
        <authorList>
            <person name="Kemen E."/>
            <person name="Gardiner A."/>
            <person name="Schultz-Larsen T."/>
            <person name="Kemen A.C."/>
            <person name="Balmuth A.L."/>
            <person name="Robert-Seilaniantz A."/>
            <person name="Bailey K."/>
            <person name="Holub E."/>
            <person name="Studholme D.J."/>
            <person name="Maclean D."/>
            <person name="Jones J.D."/>
        </authorList>
    </citation>
    <scope>NUCLEOTIDE SEQUENCE</scope>
</reference>
<feature type="transmembrane region" description="Helical" evidence="6">
    <location>
        <begin position="281"/>
        <end position="303"/>
    </location>
</feature>
<keyword evidence="3 6" id="KW-1133">Transmembrane helix</keyword>
<sequence>MTQLSWEPVTNANRRRVREYTPLLPSHITAHPLPHPPTQHSNSPTSDPNLLSKPTISKFKIQFDAVVLENQKKWRRLHDLNEDSSTAKDMAREVQHEFALLCVKQSHASPRTRTKADRDLIAASFIRDALHARKLGYRLDIPALYMHDLFHSDIYRILYTILGCMSCSLALFEAQNRITGHFDYPFFSIDIICILLFSVDVYIRWYVSSNTTKHRFISRQPWAYVRILMLSITLMDTMAYVLTPTWNPYRFSRAFRPFFLITRRRNLRIIFGSCLRAVQKVLIVLFLLFCVLAFFGLVAFLLFSDLSDPVGAPYFASLSSSMYTVLLIHHSAPFLVQSMYPYYIQTEWSAVFFIIVVLLTNYFLAKLSIAVSYRSYRKYTEQMLFKRMQKRKAALDAAFGVLSEDVEAHTKSPLRQLSLQNWIRVCRHLRPKWNEVEMTLIFNTIDTQRIGFIAQDDFYELCSFLSVQMEKISDPNASKMGFLSRRSHTQAKVRSLLEYEIRLFDRYPVVLAECIVGVLIGLSIVQAVQVNNIQLAFSVNKVWRSIGEALLWLFTAEICLKMFAFGKEFFHRPFCRLDFGIALVGWVFYGITSFRDPPHISLIFYDLALAIRSLRVLKLLNLIHPFREILDTMHRIFPLMFQLFLVVFSVTYACGIFMQAFYGQALRLDSIQMEAKAWYKVRFEFQMESFHETLVTLFAVATLAAWTMVMDAAHASTRSDKTIVFFFFFRILVSNILLPIVVGFLVESFTTNAKRPNANAVRSDSNASDEKIVEANAVGNSDYRMKFERNASFVQSEMFRAARDADVMHLQSIIKAQEMELDTQKRRIRALERDFLQERMKKSGNVSIGSEKFRF</sequence>
<feature type="domain" description="Ion transport" evidence="7">
    <location>
        <begin position="158"/>
        <end position="381"/>
    </location>
</feature>
<evidence type="ECO:0000256" key="6">
    <source>
        <dbReference type="SAM" id="Phobius"/>
    </source>
</evidence>
<feature type="transmembrane region" description="Helical" evidence="6">
    <location>
        <begin position="694"/>
        <end position="713"/>
    </location>
</feature>
<evidence type="ECO:0000259" key="7">
    <source>
        <dbReference type="Pfam" id="PF00520"/>
    </source>
</evidence>
<dbReference type="GO" id="GO:0016020">
    <property type="term" value="C:membrane"/>
    <property type="evidence" value="ECO:0007669"/>
    <property type="project" value="UniProtKB-SubCell"/>
</dbReference>
<dbReference type="PANTHER" id="PTHR46726:SF1">
    <property type="entry name" value="TWO-PORE CALCIUM CHANNEL 3"/>
    <property type="match status" value="1"/>
</dbReference>
<feature type="transmembrane region" description="Helical" evidence="6">
    <location>
        <begin position="154"/>
        <end position="172"/>
    </location>
</feature>
<evidence type="ECO:0000256" key="2">
    <source>
        <dbReference type="ARBA" id="ARBA00022692"/>
    </source>
</evidence>
<feature type="domain" description="Ion transport" evidence="7">
    <location>
        <begin position="516"/>
        <end position="751"/>
    </location>
</feature>
<feature type="compositionally biased region" description="Polar residues" evidence="5">
    <location>
        <begin position="38"/>
        <end position="49"/>
    </location>
</feature>
<dbReference type="HOGENOM" id="CLU_299080_0_0_1"/>
<feature type="region of interest" description="Disordered" evidence="5">
    <location>
        <begin position="26"/>
        <end position="49"/>
    </location>
</feature>
<dbReference type="GO" id="GO:0005216">
    <property type="term" value="F:monoatomic ion channel activity"/>
    <property type="evidence" value="ECO:0007669"/>
    <property type="project" value="InterPro"/>
</dbReference>
<feature type="transmembrane region" description="Helical" evidence="6">
    <location>
        <begin position="641"/>
        <end position="662"/>
    </location>
</feature>
<organism evidence="8">
    <name type="scientific">Albugo laibachii Nc14</name>
    <dbReference type="NCBI Taxonomy" id="890382"/>
    <lineage>
        <taxon>Eukaryota</taxon>
        <taxon>Sar</taxon>
        <taxon>Stramenopiles</taxon>
        <taxon>Oomycota</taxon>
        <taxon>Peronosporomycetes</taxon>
        <taxon>Albuginales</taxon>
        <taxon>Albuginaceae</taxon>
        <taxon>Albugo</taxon>
    </lineage>
</organism>
<dbReference type="PANTHER" id="PTHR46726">
    <property type="entry name" value="TWO PORE CHANNEL 3"/>
    <property type="match status" value="1"/>
</dbReference>
<dbReference type="AlphaFoldDB" id="F0WRJ1"/>
<comment type="subcellular location">
    <subcellularLocation>
        <location evidence="1">Membrane</location>
        <topology evidence="1">Multi-pass membrane protein</topology>
    </subcellularLocation>
</comment>
<dbReference type="Gene3D" id="1.20.120.350">
    <property type="entry name" value="Voltage-gated potassium channels. Chain C"/>
    <property type="match status" value="1"/>
</dbReference>